<evidence type="ECO:0000313" key="1">
    <source>
        <dbReference type="EMBL" id="CAE6008824.1"/>
    </source>
</evidence>
<name>A0A8S2A4L6_ARAAE</name>
<dbReference type="Proteomes" id="UP000682877">
    <property type="component" value="Chromosome 4"/>
</dbReference>
<accession>A0A8S2A4L6</accession>
<evidence type="ECO:0000313" key="2">
    <source>
        <dbReference type="Proteomes" id="UP000682877"/>
    </source>
</evidence>
<sequence length="236" mass="26122">MPFPATPPTEMYLAIQLPNPISILVNYLPVSQTPIETLRYLVNASDVNAIVMDEFMTWPHFVQPESPFRAYFSLLLDRGAIPAIYLEGLRQASNFLTVAHGLTLLNSVAPSDPYACFANGLFLTYGILLVVGLPGGRLLYGGISIKSDICCGMTTSFGSAIDIFTAYFPEAGKSWRKRSSTSGVTKDLHLDTFFLLAANHRIRTSRMNSIMYTIGYDLAFVKTLFIDSELLLDMIL</sequence>
<proteinExistence type="predicted"/>
<dbReference type="EMBL" id="LR999454">
    <property type="protein sequence ID" value="CAE6008824.1"/>
    <property type="molecule type" value="Genomic_DNA"/>
</dbReference>
<keyword evidence="2" id="KW-1185">Reference proteome</keyword>
<dbReference type="AlphaFoldDB" id="A0A8S2A4L6"/>
<protein>
    <submittedName>
        <fullName evidence="1">Uncharacterized protein</fullName>
    </submittedName>
</protein>
<organism evidence="1 2">
    <name type="scientific">Arabidopsis arenosa</name>
    <name type="common">Sand rock-cress</name>
    <name type="synonym">Cardaminopsis arenosa</name>
    <dbReference type="NCBI Taxonomy" id="38785"/>
    <lineage>
        <taxon>Eukaryota</taxon>
        <taxon>Viridiplantae</taxon>
        <taxon>Streptophyta</taxon>
        <taxon>Embryophyta</taxon>
        <taxon>Tracheophyta</taxon>
        <taxon>Spermatophyta</taxon>
        <taxon>Magnoliopsida</taxon>
        <taxon>eudicotyledons</taxon>
        <taxon>Gunneridae</taxon>
        <taxon>Pentapetalae</taxon>
        <taxon>rosids</taxon>
        <taxon>malvids</taxon>
        <taxon>Brassicales</taxon>
        <taxon>Brassicaceae</taxon>
        <taxon>Camelineae</taxon>
        <taxon>Arabidopsis</taxon>
    </lineage>
</organism>
<gene>
    <name evidence="1" type="ORF">AARE701A_LOCUS9575</name>
</gene>
<reference evidence="1" key="1">
    <citation type="submission" date="2021-01" db="EMBL/GenBank/DDBJ databases">
        <authorList>
            <person name="Bezrukov I."/>
        </authorList>
    </citation>
    <scope>NUCLEOTIDE SEQUENCE</scope>
</reference>